<evidence type="ECO:0000313" key="9">
    <source>
        <dbReference type="Proteomes" id="UP000017861"/>
    </source>
</evidence>
<feature type="region of interest" description="Disordered" evidence="5">
    <location>
        <begin position="372"/>
        <end position="399"/>
    </location>
</feature>
<dbReference type="VEuPathDB" id="TriTrypDB:TCDM_04726"/>
<evidence type="ECO:0000256" key="7">
    <source>
        <dbReference type="SAM" id="SignalP"/>
    </source>
</evidence>
<keyword evidence="7" id="KW-0732">Signal</keyword>
<dbReference type="InterPro" id="IPR002523">
    <property type="entry name" value="MgTranspt_CorA/ZnTranspt_ZntB"/>
</dbReference>
<feature type="transmembrane region" description="Helical" evidence="6">
    <location>
        <begin position="568"/>
        <end position="588"/>
    </location>
</feature>
<feature type="signal peptide" evidence="7">
    <location>
        <begin position="1"/>
        <end position="15"/>
    </location>
</feature>
<organism evidence="8 9">
    <name type="scientific">Trypanosoma cruzi Dm28c</name>
    <dbReference type="NCBI Taxonomy" id="1416333"/>
    <lineage>
        <taxon>Eukaryota</taxon>
        <taxon>Discoba</taxon>
        <taxon>Euglenozoa</taxon>
        <taxon>Kinetoplastea</taxon>
        <taxon>Metakinetoplastina</taxon>
        <taxon>Trypanosomatida</taxon>
        <taxon>Trypanosomatidae</taxon>
        <taxon>Trypanosoma</taxon>
        <taxon>Schizotrypanum</taxon>
    </lineage>
</organism>
<feature type="compositionally biased region" description="Basic and acidic residues" evidence="5">
    <location>
        <begin position="168"/>
        <end position="180"/>
    </location>
</feature>
<evidence type="ECO:0000256" key="3">
    <source>
        <dbReference type="ARBA" id="ARBA00022989"/>
    </source>
</evidence>
<dbReference type="PANTHER" id="PTHR46494">
    <property type="entry name" value="CORA FAMILY METAL ION TRANSPORTER (EUROFUNG)"/>
    <property type="match status" value="1"/>
</dbReference>
<name>V5BPZ4_TRYCR</name>
<dbReference type="InterPro" id="IPR045863">
    <property type="entry name" value="CorA_TM1_TM2"/>
</dbReference>
<evidence type="ECO:0000256" key="2">
    <source>
        <dbReference type="ARBA" id="ARBA00022692"/>
    </source>
</evidence>
<keyword evidence="3 6" id="KW-1133">Transmembrane helix</keyword>
<evidence type="ECO:0000256" key="6">
    <source>
        <dbReference type="SAM" id="Phobius"/>
    </source>
</evidence>
<evidence type="ECO:0000256" key="4">
    <source>
        <dbReference type="ARBA" id="ARBA00023136"/>
    </source>
</evidence>
<keyword evidence="4 6" id="KW-0472">Membrane</keyword>
<accession>V5BPZ4</accession>
<protein>
    <recommendedName>
        <fullName evidence="10">Cation transporter</fullName>
    </recommendedName>
</protein>
<feature type="region of interest" description="Disordered" evidence="5">
    <location>
        <begin position="161"/>
        <end position="185"/>
    </location>
</feature>
<evidence type="ECO:0000256" key="1">
    <source>
        <dbReference type="ARBA" id="ARBA00004651"/>
    </source>
</evidence>
<dbReference type="GO" id="GO:0005886">
    <property type="term" value="C:plasma membrane"/>
    <property type="evidence" value="ECO:0007669"/>
    <property type="project" value="UniProtKB-SubCell"/>
</dbReference>
<evidence type="ECO:0000256" key="5">
    <source>
        <dbReference type="SAM" id="MobiDB-lite"/>
    </source>
</evidence>
<evidence type="ECO:0008006" key="10">
    <source>
        <dbReference type="Google" id="ProtNLM"/>
    </source>
</evidence>
<dbReference type="AlphaFoldDB" id="V5BPZ4"/>
<dbReference type="GO" id="GO:0000287">
    <property type="term" value="F:magnesium ion binding"/>
    <property type="evidence" value="ECO:0007669"/>
    <property type="project" value="TreeGrafter"/>
</dbReference>
<dbReference type="PANTHER" id="PTHR46494:SF1">
    <property type="entry name" value="CORA FAMILY METAL ION TRANSPORTER (EUROFUNG)"/>
    <property type="match status" value="1"/>
</dbReference>
<gene>
    <name evidence="8" type="ORF">TCDM_04726</name>
</gene>
<comment type="subcellular location">
    <subcellularLocation>
        <location evidence="1">Cell membrane</location>
        <topology evidence="1">Multi-pass membrane protein</topology>
    </subcellularLocation>
</comment>
<reference evidence="8 9" key="1">
    <citation type="journal article" date="2014" name="Genome Announc.">
        <title>Trypanosoma cruzi Clone Dm28c Draft Genome Sequence.</title>
        <authorList>
            <person name="Grisard E.C."/>
            <person name="Teixeira S.M."/>
            <person name="de Almeida L.G."/>
            <person name="Stoco P.H."/>
            <person name="Gerber A.L."/>
            <person name="Talavera-Lopez C."/>
            <person name="Lima O.C."/>
            <person name="Andersson B."/>
            <person name="de Vasconcelos A.T."/>
        </authorList>
    </citation>
    <scope>NUCLEOTIDE SEQUENCE [LARGE SCALE GENOMIC DNA]</scope>
    <source>
        <strain evidence="8 9">Dm28c</strain>
    </source>
</reference>
<dbReference type="EMBL" id="AYLP01000042">
    <property type="protein sequence ID" value="ESS66618.1"/>
    <property type="molecule type" value="Genomic_DNA"/>
</dbReference>
<dbReference type="GO" id="GO:0050897">
    <property type="term" value="F:cobalt ion binding"/>
    <property type="evidence" value="ECO:0007669"/>
    <property type="project" value="TreeGrafter"/>
</dbReference>
<dbReference type="GO" id="GO:0015087">
    <property type="term" value="F:cobalt ion transmembrane transporter activity"/>
    <property type="evidence" value="ECO:0007669"/>
    <property type="project" value="TreeGrafter"/>
</dbReference>
<keyword evidence="2 6" id="KW-0812">Transmembrane</keyword>
<proteinExistence type="predicted"/>
<dbReference type="Gene3D" id="1.20.58.340">
    <property type="entry name" value="Magnesium transport protein CorA, transmembrane region"/>
    <property type="match status" value="1"/>
</dbReference>
<evidence type="ECO:0000313" key="8">
    <source>
        <dbReference type="EMBL" id="ESS66618.1"/>
    </source>
</evidence>
<comment type="caution">
    <text evidence="8">The sequence shown here is derived from an EMBL/GenBank/DDBJ whole genome shotgun (WGS) entry which is preliminary data.</text>
</comment>
<dbReference type="Proteomes" id="UP000017861">
    <property type="component" value="Unassembled WGS sequence"/>
</dbReference>
<feature type="transmembrane region" description="Helical" evidence="6">
    <location>
        <begin position="600"/>
        <end position="621"/>
    </location>
</feature>
<dbReference type="Pfam" id="PF01544">
    <property type="entry name" value="CorA"/>
    <property type="match status" value="1"/>
</dbReference>
<dbReference type="GO" id="GO:0015095">
    <property type="term" value="F:magnesium ion transmembrane transporter activity"/>
    <property type="evidence" value="ECO:0007669"/>
    <property type="project" value="TreeGrafter"/>
</dbReference>
<dbReference type="SUPFAM" id="SSF144083">
    <property type="entry name" value="Magnesium transport protein CorA, transmembrane region"/>
    <property type="match status" value="1"/>
</dbReference>
<dbReference type="OrthoDB" id="165352at2759"/>
<feature type="transmembrane region" description="Helical" evidence="6">
    <location>
        <begin position="25"/>
        <end position="48"/>
    </location>
</feature>
<feature type="chain" id="PRO_5013107900" description="Cation transporter" evidence="7">
    <location>
        <begin position="16"/>
        <end position="629"/>
    </location>
</feature>
<sequence length="629" mass="71754">MRFLLICSWLFAARAFPFFCCFSAAVGIVAGFYCYLLLLPLRCVAALFTSAVAPTYNFLFYHPFFFLYLSLLVSAHWAGGWEGTVSDTKGGGSRWCYYSFIRQYMIPPQLHFLSRSSLMRRLYGIHAASLPAYCVFTGQRCEKRHKKTDCTMGRGKNAAGVDEMAGDSCKEKPVPGERQPKTGIGENVRSDVYSSLITFTEVSTGTGVRWLDVAGRNHSWAHDSFVEEGEFVAHAMDALRRGGLPPDMILKVSHNVRPLPFVYVEESWACLTLRCARQNPFWFSMILPEKVKDFSAPALDDIRRSKYSKLQESGEDEDDTLEFSDADDDQVRRYQGKALGKKKNVRRRISSQVTITESTDRLHIFLLKESRKSNEKSDKPKRFHLGPQQAEKVSHKGGGDGKLNPCAEKCWIVTVHRHRLPFLEELLNQWVRSRRHGDKWIDLLRRIVRGATMSVQTLDHKDAERLDELETVLFGSATKLNELSKILTQLHIINRRSKIHANLLRETQRCYMKLLTVLNLPVQIEDQRELVYLSTVSSLADELHDQSRSLLALQFSVAVYVLEDHLRILTLFTTFFIPLELITSWFGTNFVGLEEFMGEPWGLFIAGIMLVVTAVITSVWMRRPAVSLP</sequence>